<dbReference type="GO" id="GO:0043565">
    <property type="term" value="F:sequence-specific DNA binding"/>
    <property type="evidence" value="ECO:0007669"/>
    <property type="project" value="InterPro"/>
</dbReference>
<evidence type="ECO:0000259" key="4">
    <source>
        <dbReference type="PROSITE" id="PS01124"/>
    </source>
</evidence>
<dbReference type="SMART" id="SM00342">
    <property type="entry name" value="HTH_ARAC"/>
    <property type="match status" value="1"/>
</dbReference>
<name>A0A229UQF8_9BACL</name>
<dbReference type="InterPro" id="IPR018060">
    <property type="entry name" value="HTH_AraC"/>
</dbReference>
<evidence type="ECO:0000256" key="1">
    <source>
        <dbReference type="ARBA" id="ARBA00023015"/>
    </source>
</evidence>
<dbReference type="RefSeq" id="WP_094015554.1">
    <property type="nucleotide sequence ID" value="NZ_NMQW01000020.1"/>
</dbReference>
<proteinExistence type="predicted"/>
<dbReference type="InterPro" id="IPR037923">
    <property type="entry name" value="HTH-like"/>
</dbReference>
<evidence type="ECO:0000313" key="6">
    <source>
        <dbReference type="Proteomes" id="UP000215509"/>
    </source>
</evidence>
<keyword evidence="2" id="KW-0238">DNA-binding</keyword>
<dbReference type="PROSITE" id="PS01124">
    <property type="entry name" value="HTH_ARAC_FAMILY_2"/>
    <property type="match status" value="1"/>
</dbReference>
<keyword evidence="1" id="KW-0805">Transcription regulation</keyword>
<dbReference type="InterPro" id="IPR003313">
    <property type="entry name" value="AraC-bd"/>
</dbReference>
<gene>
    <name evidence="5" type="ORF">CF651_14325</name>
</gene>
<keyword evidence="3" id="KW-0804">Transcription</keyword>
<reference evidence="5 6" key="1">
    <citation type="submission" date="2017-07" db="EMBL/GenBank/DDBJ databases">
        <title>Genome sequencing and assembly of Paenibacillus rigui.</title>
        <authorList>
            <person name="Mayilraj S."/>
        </authorList>
    </citation>
    <scope>NUCLEOTIDE SEQUENCE [LARGE SCALE GENOMIC DNA]</scope>
    <source>
        <strain evidence="5 6">JCM 16352</strain>
    </source>
</reference>
<evidence type="ECO:0000313" key="5">
    <source>
        <dbReference type="EMBL" id="OXM85563.1"/>
    </source>
</evidence>
<comment type="caution">
    <text evidence="5">The sequence shown here is derived from an EMBL/GenBank/DDBJ whole genome shotgun (WGS) entry which is preliminary data.</text>
</comment>
<dbReference type="EMBL" id="NMQW01000020">
    <property type="protein sequence ID" value="OXM85563.1"/>
    <property type="molecule type" value="Genomic_DNA"/>
</dbReference>
<protein>
    <submittedName>
        <fullName evidence="5">AraC family transcriptional regulator</fullName>
    </submittedName>
</protein>
<dbReference type="PANTHER" id="PTHR43280">
    <property type="entry name" value="ARAC-FAMILY TRANSCRIPTIONAL REGULATOR"/>
    <property type="match status" value="1"/>
</dbReference>
<dbReference type="OrthoDB" id="192171at2"/>
<feature type="domain" description="HTH araC/xylS-type" evidence="4">
    <location>
        <begin position="188"/>
        <end position="286"/>
    </location>
</feature>
<organism evidence="5 6">
    <name type="scientific">Paenibacillus rigui</name>
    <dbReference type="NCBI Taxonomy" id="554312"/>
    <lineage>
        <taxon>Bacteria</taxon>
        <taxon>Bacillati</taxon>
        <taxon>Bacillota</taxon>
        <taxon>Bacilli</taxon>
        <taxon>Bacillales</taxon>
        <taxon>Paenibacillaceae</taxon>
        <taxon>Paenibacillus</taxon>
    </lineage>
</organism>
<sequence>MIECLELALPPTPFLMTVGRYRPVQGTRHYERTFPLYDIILVKQGAYYMVEDGVRYDIKENGLLVLEPDKLHAGSAPCPEGTELYYVHLKHPRPLRTLRADEISWSALLSPSPSYHDLDAGSQRMYLPKFAHLDLSEVFPLLDRMMELKSQFSLENQLPLQALAASLCVQLQRALRAHTLSPGQKLSEQLIAYLYACSDRPFRLDDLSEQFHFHVDYLSKCLKKHTGLTPLQYSNRIKIEKAKSMLQQTDLPLKEIVNQLGIADYNYFLRLFRKHTGVSPGKYRYSFQQ</sequence>
<dbReference type="GO" id="GO:0003700">
    <property type="term" value="F:DNA-binding transcription factor activity"/>
    <property type="evidence" value="ECO:0007669"/>
    <property type="project" value="InterPro"/>
</dbReference>
<dbReference type="SUPFAM" id="SSF46689">
    <property type="entry name" value="Homeodomain-like"/>
    <property type="match status" value="2"/>
</dbReference>
<dbReference type="Proteomes" id="UP000215509">
    <property type="component" value="Unassembled WGS sequence"/>
</dbReference>
<dbReference type="InterPro" id="IPR009057">
    <property type="entry name" value="Homeodomain-like_sf"/>
</dbReference>
<dbReference type="SUPFAM" id="SSF51215">
    <property type="entry name" value="Regulatory protein AraC"/>
    <property type="match status" value="1"/>
</dbReference>
<accession>A0A229UQF8</accession>
<dbReference type="Gene3D" id="1.10.10.60">
    <property type="entry name" value="Homeodomain-like"/>
    <property type="match status" value="2"/>
</dbReference>
<dbReference type="Pfam" id="PF02311">
    <property type="entry name" value="AraC_binding"/>
    <property type="match status" value="1"/>
</dbReference>
<dbReference type="PANTHER" id="PTHR43280:SF28">
    <property type="entry name" value="HTH-TYPE TRANSCRIPTIONAL ACTIVATOR RHAS"/>
    <property type="match status" value="1"/>
</dbReference>
<dbReference type="AlphaFoldDB" id="A0A229UQF8"/>
<dbReference type="Pfam" id="PF12833">
    <property type="entry name" value="HTH_18"/>
    <property type="match status" value="1"/>
</dbReference>
<evidence type="ECO:0000256" key="3">
    <source>
        <dbReference type="ARBA" id="ARBA00023163"/>
    </source>
</evidence>
<keyword evidence="6" id="KW-1185">Reference proteome</keyword>
<evidence type="ECO:0000256" key="2">
    <source>
        <dbReference type="ARBA" id="ARBA00023125"/>
    </source>
</evidence>